<protein>
    <submittedName>
        <fullName evidence="3">Lipase</fullName>
    </submittedName>
</protein>
<keyword evidence="1" id="KW-0378">Hydrolase</keyword>
<sequence length="390" mass="43807">MEGEFHMITWTPTVKDYNAKLRRLEQNADFAKNDDNVWFRGITDPWVPQYSMDDFNAHFQRDNGGAFAPTSEIMSKVKNRPNSEADQAAYRWRDRMGSEGIDLSHGVTTTKVYTDGDPKLPITVYTPQMSDPDEELGAIVAYHGGGWIGGNVLVNQNFCRYMAEQAHMRVFNVDFRLAPEYPAMAGFDDCYAALNWIVDNAGDLHVDLNTVAVYGDSAGGTTAAAVAYQDRKDGHNYVTHQFMAYPCLTLDHDVAEKIDWPASKYHFNSVTKERYDNDQLFVGKGMDTLRQVYVGSQNVDDPRISPIEIPDDIMAKMPQALIAIDEFDPLRPQGYLYAKNLAKAGVNSHSMCYYGMSHAFLDKFGIFAQGQHFADTAATWLHQGLTGQTK</sequence>
<dbReference type="Proteomes" id="UP000245080">
    <property type="component" value="Unassembled WGS sequence"/>
</dbReference>
<dbReference type="AlphaFoldDB" id="A0A2V1N0F5"/>
<dbReference type="SUPFAM" id="SSF53474">
    <property type="entry name" value="alpha/beta-Hydrolases"/>
    <property type="match status" value="1"/>
</dbReference>
<organism evidence="3 4">
    <name type="scientific">Levilactobacillus bambusae</name>
    <dbReference type="NCBI Taxonomy" id="2024736"/>
    <lineage>
        <taxon>Bacteria</taxon>
        <taxon>Bacillati</taxon>
        <taxon>Bacillota</taxon>
        <taxon>Bacilli</taxon>
        <taxon>Lactobacillales</taxon>
        <taxon>Lactobacillaceae</taxon>
        <taxon>Levilactobacillus</taxon>
    </lineage>
</organism>
<name>A0A2V1N0F5_9LACO</name>
<evidence type="ECO:0000256" key="1">
    <source>
        <dbReference type="ARBA" id="ARBA00022801"/>
    </source>
</evidence>
<dbReference type="EMBL" id="QCXQ01000003">
    <property type="protein sequence ID" value="PWF99855.1"/>
    <property type="molecule type" value="Genomic_DNA"/>
</dbReference>
<dbReference type="Gene3D" id="3.40.50.1820">
    <property type="entry name" value="alpha/beta hydrolase"/>
    <property type="match status" value="1"/>
</dbReference>
<accession>A0A2V1N0F5</accession>
<dbReference type="GO" id="GO:0016787">
    <property type="term" value="F:hydrolase activity"/>
    <property type="evidence" value="ECO:0007669"/>
    <property type="project" value="UniProtKB-KW"/>
</dbReference>
<dbReference type="InterPro" id="IPR050300">
    <property type="entry name" value="GDXG_lipolytic_enzyme"/>
</dbReference>
<proteinExistence type="predicted"/>
<comment type="caution">
    <text evidence="3">The sequence shown here is derived from an EMBL/GenBank/DDBJ whole genome shotgun (WGS) entry which is preliminary data.</text>
</comment>
<reference evidence="3 4" key="1">
    <citation type="journal article" date="2018" name="Int. J. Syst. Evol. Microbiol.">
        <title>Lactobacillus bambusae sp. nov., isolated from a traditional fermented Ma-bamboo shoots of Taiwan.</title>
        <authorList>
            <person name="Wang L.-T."/>
        </authorList>
    </citation>
    <scope>NUCLEOTIDE SEQUENCE [LARGE SCALE GENOMIC DNA]</scope>
    <source>
        <strain evidence="3 4">BS-W1</strain>
    </source>
</reference>
<dbReference type="Pfam" id="PF07859">
    <property type="entry name" value="Abhydrolase_3"/>
    <property type="match status" value="1"/>
</dbReference>
<dbReference type="PANTHER" id="PTHR48081">
    <property type="entry name" value="AB HYDROLASE SUPERFAMILY PROTEIN C4A8.06C"/>
    <property type="match status" value="1"/>
</dbReference>
<evidence type="ECO:0000259" key="2">
    <source>
        <dbReference type="Pfam" id="PF07859"/>
    </source>
</evidence>
<gene>
    <name evidence="3" type="ORF">DCM90_07280</name>
</gene>
<evidence type="ECO:0000313" key="4">
    <source>
        <dbReference type="Proteomes" id="UP000245080"/>
    </source>
</evidence>
<evidence type="ECO:0000313" key="3">
    <source>
        <dbReference type="EMBL" id="PWF99855.1"/>
    </source>
</evidence>
<keyword evidence="4" id="KW-1185">Reference proteome</keyword>
<dbReference type="InterPro" id="IPR013094">
    <property type="entry name" value="AB_hydrolase_3"/>
</dbReference>
<dbReference type="PANTHER" id="PTHR48081:SF8">
    <property type="entry name" value="ALPHA_BETA HYDROLASE FOLD-3 DOMAIN-CONTAINING PROTEIN-RELATED"/>
    <property type="match status" value="1"/>
</dbReference>
<feature type="domain" description="Alpha/beta hydrolase fold-3" evidence="2">
    <location>
        <begin position="139"/>
        <end position="361"/>
    </location>
</feature>
<dbReference type="InterPro" id="IPR029058">
    <property type="entry name" value="AB_hydrolase_fold"/>
</dbReference>
<dbReference type="OrthoDB" id="9815425at2"/>